<proteinExistence type="predicted"/>
<feature type="region of interest" description="Disordered" evidence="3">
    <location>
        <begin position="2014"/>
        <end position="2037"/>
    </location>
</feature>
<feature type="compositionally biased region" description="Acidic residues" evidence="3">
    <location>
        <begin position="1528"/>
        <end position="1545"/>
    </location>
</feature>
<feature type="region of interest" description="Disordered" evidence="3">
    <location>
        <begin position="2068"/>
        <end position="2531"/>
    </location>
</feature>
<feature type="compositionally biased region" description="Basic and acidic residues" evidence="3">
    <location>
        <begin position="1986"/>
        <end position="1995"/>
    </location>
</feature>
<evidence type="ECO:0000256" key="1">
    <source>
        <dbReference type="ARBA" id="ARBA00004123"/>
    </source>
</evidence>
<feature type="compositionally biased region" description="Basic and acidic residues" evidence="3">
    <location>
        <begin position="1885"/>
        <end position="1903"/>
    </location>
</feature>
<dbReference type="PANTHER" id="PTHR21583:SF8">
    <property type="entry name" value="PROTEIN ELYS"/>
    <property type="match status" value="1"/>
</dbReference>
<dbReference type="InterPro" id="IPR052620">
    <property type="entry name" value="ELYS/MEL-28_NucAsmblyFactor"/>
</dbReference>
<feature type="compositionally biased region" description="Polar residues" evidence="3">
    <location>
        <begin position="2269"/>
        <end position="2281"/>
    </location>
</feature>
<feature type="region of interest" description="Disordered" evidence="3">
    <location>
        <begin position="1698"/>
        <end position="1999"/>
    </location>
</feature>
<feature type="compositionally biased region" description="Polar residues" evidence="3">
    <location>
        <begin position="2407"/>
        <end position="2419"/>
    </location>
</feature>
<gene>
    <name evidence="5" type="ORF">TSAR_014762</name>
</gene>
<feature type="domain" description="ELYS-like" evidence="4">
    <location>
        <begin position="801"/>
        <end position="984"/>
    </location>
</feature>
<evidence type="ECO:0000313" key="6">
    <source>
        <dbReference type="Proteomes" id="UP000215335"/>
    </source>
</evidence>
<name>A0A232FL98_9HYME</name>
<feature type="compositionally biased region" description="Polar residues" evidence="3">
    <location>
        <begin position="1930"/>
        <end position="1946"/>
    </location>
</feature>
<dbReference type="Proteomes" id="UP000215335">
    <property type="component" value="Unassembled WGS sequence"/>
</dbReference>
<feature type="compositionally biased region" description="Acidic residues" evidence="3">
    <location>
        <begin position="1586"/>
        <end position="1599"/>
    </location>
</feature>
<dbReference type="InterPro" id="IPR025151">
    <property type="entry name" value="ELYS_dom"/>
</dbReference>
<evidence type="ECO:0000313" key="5">
    <source>
        <dbReference type="EMBL" id="OXU31228.1"/>
    </source>
</evidence>
<dbReference type="EMBL" id="NNAY01000075">
    <property type="protein sequence ID" value="OXU31228.1"/>
    <property type="molecule type" value="Genomic_DNA"/>
</dbReference>
<feature type="compositionally biased region" description="Low complexity" evidence="3">
    <location>
        <begin position="2454"/>
        <end position="2470"/>
    </location>
</feature>
<feature type="compositionally biased region" description="Polar residues" evidence="3">
    <location>
        <begin position="1417"/>
        <end position="1428"/>
    </location>
</feature>
<dbReference type="OrthoDB" id="6513151at2759"/>
<feature type="compositionally biased region" description="Acidic residues" evidence="3">
    <location>
        <begin position="1464"/>
        <end position="1479"/>
    </location>
</feature>
<feature type="compositionally biased region" description="Basic and acidic residues" evidence="3">
    <location>
        <begin position="1917"/>
        <end position="1928"/>
    </location>
</feature>
<sequence>MKELEETNCEVRNVLNFTLPLWNQSVNNWGSQEEPMTTDGSNESNQDQTLGGFLNSDCKYAWLSCGTRLVVIDVRCGKCISHWNFSYKITSVSPFPTESAGKIPLLLVGLDNDAIRIKDSIGHLCIFNCCNATILATIQVPAGVEKACVIHGGAEWEEFNEKRPDTVLAGNTGLIFAALRNLQHIVIDANRLLWANSVWDGKDVISKLEFVNPLNSSTTTSKNKKEPTHLAYDLMDKEIEQYMGFDRNDFESTPLYDESLCSVLLSSTKIGCLITGCLGRVVIWQNDGSIGWISPPFDADNNSYVTHVALLEPSDDPRPFYYLWVACQNDSQESSAVLRMYAMLFNKKRNCEKAGESSLYFSLESEPSLKFELELEQGERVHSLVAVERENSRDSADCSLRGHGEDSLLLIGTSERLLMFDLNRWYKEQMPRTMAECRNPNSVMASYRTKQEDGDRKEIIACSFIPKSLREFPKGPTSPEELFYPNSLTLEWVELGLDNLTFWLARGVQTELLREIMIAGPIVLVKPTETYRRCLAAGLMPFDSLPQDHTLDAEKCHQREMLLCLCLEQRWTKFLSRCANEWSDGSAAYLYPEFIRWGVQRASELKICADSLCVPLFDQSGANIGEAEVKTLRFCCQQLECLTNVVSKLPNLESDLEKQRRALKRIATYLEVLLWFYDVGLLPENQVIEEEEEEDMPQITLLSKIPYPRDKLVELYKKKRIASNGKEKEEEKLFIDQLIYHDCLRLRAQWEKEAGYEVPDHGGFYPPPSLQSLLRSFLVDCHREDPDVTAATASAMDDQQADELDQAEMESKHSIAIYLLMDIAMLLQGTNPAVDRLIKYPSAFKLSPSLIKMTQAFWLLDHDDYDGFFKIITGQLIHSSDIKDWHHKLAITALLKADQHKLALAYMRILKPPLASLDDQGTMITLSVGQGLVESAFHARPPSHYAQLLTKFFEACKANGKLGDILQLSLDTEEEEAFIKFLKKNDCDDTRLLYYLQRCRHTEASDLFTLDRMLNTRSNSTVSKIQPSTLKVLSAFNATLPDITRHFATNYAKSAISNSSASNKPIQPLQHQLSFMDPSSVMTNAGTGRCYPRPMSQCRDKLRGIYEIAVSKTRETCLKADRPGSSLTHVPFIDAPCSTIVFCSRASGNLPEPTDAYNVLYPEKKVINGGKRTHNMMAEGDDNADSNIEKKRRRLENGTAELDMSSGDNQARLTRRLSMSNVCETPLIQRKLRPDVQTDSNGLNIETPHSILKIRELFRRNSDSPGYGFKNNLASEKEEYITHCASENVRPARQIRFSMDRMSGNGDSSSVNESKVDDPETESNYSTSSKNIEEESCAEEAFYSPNVSNKSLRNSSILSDGSVTKFIHGPRARRSLRRSSMLSGQSSDYQSNKTTSSANTTLDVSELDTSSEKSKKASNFSSLSPRKSILNSPSLYNASILSGDTSIEVSPFKRPFTLNNERNNDDETDESDNQSEDSQEVVAELNDTGLDKDSSVEPSIKEPEEKDEDEGIIEEEIDAEEKKAQNEEPNDDQMETQHEDVEEEGGGGANIDKSASSAYNLSQQNEISEDEDEQKFEQQPQKALEKEEEDEEEVDEDDTFQSLNNSADNAVASEITANCIRELENNIDLESRFSFISSLQQRTTIRRYEYNQDYSLTKNITLEKRDSSSFNYSLTKPIFLDSCGIARLQDSIVITDDESNDAVEVEQAGLEPEEITEGEEQEGEEAELTLNLSGSDDSDVERRLKSKRSSKIKEGEKNKEQKEEPTREELTIEKETRSFVSELSESSSDSGLIKKELQQVTPKKEESRATNIYFIDCTQGSRLRSSSSTKSDDIEGEGTPLRRSGRQHVTSIRQIPTPRRSIKSMSTSPGSKQLGETVAASSRKVSIDSEKRDTSAVTKEIKKILSHAIASNNPAKQIEEKRELEKPQKSPISKTASRKPQTSLRTSSREPSQEKTLSQSKLEDSPTITSKRTTRTTRAGSVAKDTTAKQHEPVRKTRVASIAKESAIVEMSVADEDVIDEPKEKKGRGRPPKVSKDITLNVTPKKESIKAKSEDSDETLEEVVKVAKSRATRTTSQLPKDTSAVKATTRKTRAGSVAADEVTAAHEEKPTRKTRAGSVAVDEKDKPVRRTRTGSVAVDEEDKPARKIRAGSVADKPVRRTRTGSVAVDEEDKPARKIRAGSVAVDEEDKPARKNRAGSVAVDEEDKPARKTRAGSVAVDEEDKPARKTRAGSVAVDEEAHGAERPVRKTRGASVAKEDDAVTSRKTRASSMAKESSNSTQEDSKSVPKRGTRASSLAKDMSNAEVADDSLGKRSSRKRGNSVPKEVPAIIVEPPRLTSRGRRSTSLLKEVILEESISQLDSPASSKRNRLPRAIEQAAVSSPASNTRSRRSSIQSVPEEIEEVVNQPVQTSRTTSKNTSESKDESRTRRATSVDSSVIPPTGKRLTRSVLAKTSILEEIIPEESTSISPQTKKQPTRRKRATSLSVEAIEEAEKEKAKVKPKRGRKASESKDKGFLFSPPEEAGEITESGEECRTPIFKFSEPTGLQKFLTPVRYDDDEESSDMTTNVLKRDFQIDSERKTSARIQRHPRTCFVLPKKNKK</sequence>
<feature type="compositionally biased region" description="Basic and acidic residues" evidence="3">
    <location>
        <begin position="2238"/>
        <end position="2247"/>
    </location>
</feature>
<evidence type="ECO:0000256" key="2">
    <source>
        <dbReference type="ARBA" id="ARBA00023242"/>
    </source>
</evidence>
<comment type="caution">
    <text evidence="5">The sequence shown here is derived from an EMBL/GenBank/DDBJ whole genome shotgun (WGS) entry which is preliminary data.</text>
</comment>
<dbReference type="Pfam" id="PF13934">
    <property type="entry name" value="ELYS"/>
    <property type="match status" value="1"/>
</dbReference>
<keyword evidence="6" id="KW-1185">Reference proteome</keyword>
<feature type="compositionally biased region" description="Polar residues" evidence="3">
    <location>
        <begin position="2356"/>
        <end position="2366"/>
    </location>
</feature>
<feature type="compositionally biased region" description="Acidic residues" evidence="3">
    <location>
        <begin position="1711"/>
        <end position="1727"/>
    </location>
</feature>
<feature type="compositionally biased region" description="Acidic residues" evidence="3">
    <location>
        <begin position="1505"/>
        <end position="1519"/>
    </location>
</feature>
<feature type="compositionally biased region" description="Polar residues" evidence="3">
    <location>
        <begin position="1388"/>
        <end position="1403"/>
    </location>
</feature>
<feature type="region of interest" description="Disordered" evidence="3">
    <location>
        <begin position="1452"/>
        <end position="1600"/>
    </location>
</feature>
<reference evidence="5 6" key="1">
    <citation type="journal article" date="2017" name="Curr. Biol.">
        <title>The Evolution of Venom by Co-option of Single-Copy Genes.</title>
        <authorList>
            <person name="Martinson E.O."/>
            <person name="Mrinalini"/>
            <person name="Kelkar Y.D."/>
            <person name="Chang C.H."/>
            <person name="Werren J.H."/>
        </authorList>
    </citation>
    <scope>NUCLEOTIDE SEQUENCE [LARGE SCALE GENOMIC DNA]</scope>
    <source>
        <strain evidence="5 6">Alberta</strain>
        <tissue evidence="5">Whole body</tissue>
    </source>
</reference>
<feature type="compositionally biased region" description="Low complexity" evidence="3">
    <location>
        <begin position="1778"/>
        <end position="1790"/>
    </location>
</feature>
<feature type="compositionally biased region" description="Basic and acidic residues" evidence="3">
    <location>
        <begin position="1489"/>
        <end position="1504"/>
    </location>
</feature>
<feature type="compositionally biased region" description="Low complexity" evidence="3">
    <location>
        <begin position="1378"/>
        <end position="1387"/>
    </location>
</feature>
<feature type="region of interest" description="Disordered" evidence="3">
    <location>
        <begin position="1300"/>
        <end position="1337"/>
    </location>
</feature>
<comment type="subcellular location">
    <subcellularLocation>
        <location evidence="1">Nucleus</location>
    </subcellularLocation>
</comment>
<evidence type="ECO:0000259" key="4">
    <source>
        <dbReference type="Pfam" id="PF13934"/>
    </source>
</evidence>
<dbReference type="PANTHER" id="PTHR21583">
    <property type="entry name" value="ELYS PROTEIN"/>
    <property type="match status" value="1"/>
</dbReference>
<feature type="compositionally biased region" description="Polar residues" evidence="3">
    <location>
        <begin position="2379"/>
        <end position="2396"/>
    </location>
</feature>
<protein>
    <recommendedName>
        <fullName evidence="4">ELYS-like domain-containing protein</fullName>
    </recommendedName>
</protein>
<organism evidence="5 6">
    <name type="scientific">Trichomalopsis sarcophagae</name>
    <dbReference type="NCBI Taxonomy" id="543379"/>
    <lineage>
        <taxon>Eukaryota</taxon>
        <taxon>Metazoa</taxon>
        <taxon>Ecdysozoa</taxon>
        <taxon>Arthropoda</taxon>
        <taxon>Hexapoda</taxon>
        <taxon>Insecta</taxon>
        <taxon>Pterygota</taxon>
        <taxon>Neoptera</taxon>
        <taxon>Endopterygota</taxon>
        <taxon>Hymenoptera</taxon>
        <taxon>Apocrita</taxon>
        <taxon>Proctotrupomorpha</taxon>
        <taxon>Chalcidoidea</taxon>
        <taxon>Pteromalidae</taxon>
        <taxon>Pteromalinae</taxon>
        <taxon>Trichomalopsis</taxon>
    </lineage>
</organism>
<feature type="compositionally biased region" description="Polar residues" evidence="3">
    <location>
        <begin position="1553"/>
        <end position="1566"/>
    </location>
</feature>
<feature type="region of interest" description="Disordered" evidence="3">
    <location>
        <begin position="1369"/>
        <end position="1428"/>
    </location>
</feature>
<evidence type="ECO:0000256" key="3">
    <source>
        <dbReference type="SAM" id="MobiDB-lite"/>
    </source>
</evidence>
<feature type="compositionally biased region" description="Basic and acidic residues" evidence="3">
    <location>
        <begin position="1792"/>
        <end position="1808"/>
    </location>
</feature>
<keyword evidence="2" id="KW-0539">Nucleus</keyword>
<dbReference type="STRING" id="543379.A0A232FL98"/>
<feature type="compositionally biased region" description="Basic and acidic residues" evidence="3">
    <location>
        <begin position="1751"/>
        <end position="1777"/>
    </location>
</feature>
<dbReference type="GO" id="GO:0005634">
    <property type="term" value="C:nucleus"/>
    <property type="evidence" value="ECO:0007669"/>
    <property type="project" value="UniProtKB-SubCell"/>
</dbReference>
<accession>A0A232FL98</accession>